<keyword evidence="11" id="KW-0732">Signal</keyword>
<dbReference type="Pfam" id="PF03934">
    <property type="entry name" value="T2SSK"/>
    <property type="match status" value="1"/>
</dbReference>
<evidence type="ECO:0000256" key="11">
    <source>
        <dbReference type="SAM" id="SignalP"/>
    </source>
</evidence>
<comment type="similarity">
    <text evidence="2 10">Belongs to the GSP K family.</text>
</comment>
<dbReference type="RefSeq" id="WP_065545871.1">
    <property type="nucleotide sequence ID" value="NZ_CP016414.1"/>
</dbReference>
<evidence type="ECO:0000256" key="6">
    <source>
        <dbReference type="ARBA" id="ARBA00022692"/>
    </source>
</evidence>
<dbReference type="EMBL" id="CP016414">
    <property type="protein sequence ID" value="ANU37789.1"/>
    <property type="molecule type" value="Genomic_DNA"/>
</dbReference>
<keyword evidence="3 10" id="KW-0813">Transport</keyword>
<name>A0A1C7FFK8_9VIBR</name>
<dbReference type="Pfam" id="PF21687">
    <property type="entry name" value="T2SSK_1st"/>
    <property type="match status" value="1"/>
</dbReference>
<dbReference type="GO" id="GO:0005886">
    <property type="term" value="C:plasma membrane"/>
    <property type="evidence" value="ECO:0007669"/>
    <property type="project" value="UniProtKB-SubCell"/>
</dbReference>
<keyword evidence="6" id="KW-0812">Transmembrane</keyword>
<dbReference type="InterPro" id="IPR038072">
    <property type="entry name" value="GspK_central_sf"/>
</dbReference>
<evidence type="ECO:0000256" key="5">
    <source>
        <dbReference type="ARBA" id="ARBA00022519"/>
    </source>
</evidence>
<evidence type="ECO:0000313" key="15">
    <source>
        <dbReference type="Proteomes" id="UP000092528"/>
    </source>
</evidence>
<dbReference type="PIRSF" id="PIRSF002786">
    <property type="entry name" value="XcpX"/>
    <property type="match status" value="1"/>
</dbReference>
<evidence type="ECO:0000313" key="14">
    <source>
        <dbReference type="EMBL" id="ANU37789.1"/>
    </source>
</evidence>
<dbReference type="NCBIfam" id="NF037980">
    <property type="entry name" value="T2SS_GspK"/>
    <property type="match status" value="1"/>
</dbReference>
<protein>
    <recommendedName>
        <fullName evidence="10">Type II secretion system protein K</fullName>
    </recommendedName>
</protein>
<dbReference type="PANTHER" id="PTHR38831">
    <property type="entry name" value="TYPE II SECRETION SYSTEM PROTEIN K"/>
    <property type="match status" value="1"/>
</dbReference>
<evidence type="ECO:0000256" key="2">
    <source>
        <dbReference type="ARBA" id="ARBA00007246"/>
    </source>
</evidence>
<keyword evidence="5 10" id="KW-0997">Cell inner membrane</keyword>
<dbReference type="GO" id="GO:0009306">
    <property type="term" value="P:protein secretion"/>
    <property type="evidence" value="ECO:0007669"/>
    <property type="project" value="InterPro"/>
</dbReference>
<dbReference type="PANTHER" id="PTHR38831:SF1">
    <property type="entry name" value="TYPE II SECRETION SYSTEM PROTEIN K-RELATED"/>
    <property type="match status" value="1"/>
</dbReference>
<feature type="signal peptide" evidence="11">
    <location>
        <begin position="1"/>
        <end position="24"/>
    </location>
</feature>
<proteinExistence type="inferred from homology"/>
<evidence type="ECO:0000259" key="12">
    <source>
        <dbReference type="Pfam" id="PF03934"/>
    </source>
</evidence>
<dbReference type="Proteomes" id="UP000092528">
    <property type="component" value="Chromosome 1"/>
</dbReference>
<dbReference type="STRING" id="45658.VSVS12_00296"/>
<evidence type="ECO:0000256" key="4">
    <source>
        <dbReference type="ARBA" id="ARBA00022475"/>
    </source>
</evidence>
<feature type="chain" id="PRO_5008885637" description="Type II secretion system protein K" evidence="11">
    <location>
        <begin position="25"/>
        <end position="337"/>
    </location>
</feature>
<reference evidence="14 15" key="1">
    <citation type="submission" date="2016-07" db="EMBL/GenBank/DDBJ databases">
        <title>Genome sequencing of Vibrio scophthalmi strain VS-05, an isolated from Paralichthys olivaceus.</title>
        <authorList>
            <person name="Han H.-J."/>
        </authorList>
    </citation>
    <scope>NUCLEOTIDE SEQUENCE [LARGE SCALE GENOMIC DNA]</scope>
    <source>
        <strain evidence="14 15">VS-05</strain>
    </source>
</reference>
<dbReference type="InterPro" id="IPR049031">
    <property type="entry name" value="T2SSK_SAM-like_1st"/>
</dbReference>
<evidence type="ECO:0000256" key="8">
    <source>
        <dbReference type="ARBA" id="ARBA00022989"/>
    </source>
</evidence>
<dbReference type="InterPro" id="IPR049179">
    <property type="entry name" value="T2SSK_SAM-like_2nd"/>
</dbReference>
<evidence type="ECO:0000256" key="7">
    <source>
        <dbReference type="ARBA" id="ARBA00022927"/>
    </source>
</evidence>
<feature type="domain" description="T2SS protein K second SAM-like" evidence="12">
    <location>
        <begin position="217"/>
        <end position="284"/>
    </location>
</feature>
<dbReference type="PATRIC" id="fig|45658.7.peg.2672"/>
<organism evidence="14 15">
    <name type="scientific">Vibrio scophthalmi</name>
    <dbReference type="NCBI Taxonomy" id="45658"/>
    <lineage>
        <taxon>Bacteria</taxon>
        <taxon>Pseudomonadati</taxon>
        <taxon>Pseudomonadota</taxon>
        <taxon>Gammaproteobacteria</taxon>
        <taxon>Vibrionales</taxon>
        <taxon>Vibrionaceae</taxon>
        <taxon>Vibrio</taxon>
    </lineage>
</organism>
<keyword evidence="7" id="KW-0653">Protein transport</keyword>
<evidence type="ECO:0000259" key="13">
    <source>
        <dbReference type="Pfam" id="PF21687"/>
    </source>
</evidence>
<dbReference type="Gene3D" id="3.30.1300.30">
    <property type="entry name" value="GSPII I/J protein-like"/>
    <property type="match status" value="1"/>
</dbReference>
<dbReference type="AlphaFoldDB" id="A0A1C7FFK8"/>
<evidence type="ECO:0000256" key="1">
    <source>
        <dbReference type="ARBA" id="ARBA00004533"/>
    </source>
</evidence>
<evidence type="ECO:0000256" key="10">
    <source>
        <dbReference type="PIRNR" id="PIRNR002786"/>
    </source>
</evidence>
<evidence type="ECO:0000256" key="3">
    <source>
        <dbReference type="ARBA" id="ARBA00022448"/>
    </source>
</evidence>
<evidence type="ECO:0000256" key="9">
    <source>
        <dbReference type="ARBA" id="ARBA00023136"/>
    </source>
</evidence>
<dbReference type="SUPFAM" id="SSF54523">
    <property type="entry name" value="Pili subunits"/>
    <property type="match status" value="1"/>
</dbReference>
<dbReference type="SUPFAM" id="SSF158544">
    <property type="entry name" value="GspK insert domain-like"/>
    <property type="match status" value="2"/>
</dbReference>
<keyword evidence="8" id="KW-1133">Transmembrane helix</keyword>
<dbReference type="GeneID" id="96872259"/>
<keyword evidence="15" id="KW-1185">Reference proteome</keyword>
<dbReference type="InterPro" id="IPR045584">
    <property type="entry name" value="Pilin-like"/>
</dbReference>
<keyword evidence="4 10" id="KW-1003">Cell membrane</keyword>
<gene>
    <name evidence="14" type="ORF">VSVS05_02711</name>
</gene>
<feature type="domain" description="T2SS protein K first SAM-like" evidence="13">
    <location>
        <begin position="101"/>
        <end position="212"/>
    </location>
</feature>
<dbReference type="InterPro" id="IPR005628">
    <property type="entry name" value="GspK"/>
</dbReference>
<comment type="subcellular location">
    <subcellularLocation>
        <location evidence="1 10">Cell inner membrane</location>
    </subcellularLocation>
</comment>
<sequence length="337" mass="37274">MKSSQRGVALLVVLLILALMTAVAATMSERLFGQFKRSSNQLNYQQAYWYSIGAEALAVEGIEQSYQDSDTINMSQPWALEEQNFPLDYGSLTGQLRDRQACFNINALVDLEAEAGSDSAPYLVTVLQQLMSELDIDSHVAEVVAHSSWEFIDTNNHINSVTGVEDSHYESMAPAYMTADGVLAEASELRAVNLVSGEVMTKLEPYICALPTAEFRLNVNTLPAEQSRLLVAMFGDQLSDSDAQSLLENRPFDGWGDVDQFLAESQLASLSDEVKKRVKAYLTVDSAYFELDARIVVGESQVRIRSLLFSANRETATVISRRFGGIGERVLNRSTEQ</sequence>
<accession>A0A1C7FFK8</accession>
<keyword evidence="9 10" id="KW-0472">Membrane</keyword>
<dbReference type="Gene3D" id="1.10.40.60">
    <property type="entry name" value="EpsJ-like"/>
    <property type="match status" value="2"/>
</dbReference>